<evidence type="ECO:0000256" key="3">
    <source>
        <dbReference type="SAM" id="MobiDB-lite"/>
    </source>
</evidence>
<comment type="similarity">
    <text evidence="1">Belongs to the MobA/MobL family.</text>
</comment>
<dbReference type="RefSeq" id="WP_221443625.1">
    <property type="nucleotide sequence ID" value="NZ_JACIIX010000035.1"/>
</dbReference>
<dbReference type="Proteomes" id="UP000544872">
    <property type="component" value="Unassembled WGS sequence"/>
</dbReference>
<evidence type="ECO:0000256" key="1">
    <source>
        <dbReference type="ARBA" id="ARBA00010873"/>
    </source>
</evidence>
<organism evidence="5 6">
    <name type="scientific">Novispirillum itersonii</name>
    <name type="common">Aquaspirillum itersonii</name>
    <dbReference type="NCBI Taxonomy" id="189"/>
    <lineage>
        <taxon>Bacteria</taxon>
        <taxon>Pseudomonadati</taxon>
        <taxon>Pseudomonadota</taxon>
        <taxon>Alphaproteobacteria</taxon>
        <taxon>Rhodospirillales</taxon>
        <taxon>Novispirillaceae</taxon>
        <taxon>Novispirillum</taxon>
    </lineage>
</organism>
<evidence type="ECO:0000313" key="5">
    <source>
        <dbReference type="EMBL" id="MBB6212527.1"/>
    </source>
</evidence>
<keyword evidence="2" id="KW-0184">Conjugation</keyword>
<dbReference type="InterPro" id="IPR005053">
    <property type="entry name" value="MobA_MobL"/>
</dbReference>
<reference evidence="5 6" key="1">
    <citation type="submission" date="2020-08" db="EMBL/GenBank/DDBJ databases">
        <title>Genomic Encyclopedia of Type Strains, Phase IV (KMG-IV): sequencing the most valuable type-strain genomes for metagenomic binning, comparative biology and taxonomic classification.</title>
        <authorList>
            <person name="Goeker M."/>
        </authorList>
    </citation>
    <scope>NUCLEOTIDE SEQUENCE [LARGE SCALE GENOMIC DNA]</scope>
    <source>
        <strain evidence="5 6">DSM 11590</strain>
    </source>
</reference>
<dbReference type="EMBL" id="JACIIX010000035">
    <property type="protein sequence ID" value="MBB6212527.1"/>
    <property type="molecule type" value="Genomic_DNA"/>
</dbReference>
<dbReference type="Gene3D" id="3.30.930.30">
    <property type="match status" value="1"/>
</dbReference>
<proteinExistence type="inferred from homology"/>
<dbReference type="NCBIfam" id="NF041496">
    <property type="entry name" value="MobQ"/>
    <property type="match status" value="1"/>
</dbReference>
<feature type="region of interest" description="Disordered" evidence="3">
    <location>
        <begin position="270"/>
        <end position="313"/>
    </location>
</feature>
<accession>A0A7W9ZJ74</accession>
<feature type="compositionally biased region" description="Basic and acidic residues" evidence="3">
    <location>
        <begin position="275"/>
        <end position="297"/>
    </location>
</feature>
<feature type="domain" description="MobA/MobL protein" evidence="4">
    <location>
        <begin position="17"/>
        <end position="219"/>
    </location>
</feature>
<evidence type="ECO:0000256" key="2">
    <source>
        <dbReference type="ARBA" id="ARBA00022971"/>
    </source>
</evidence>
<evidence type="ECO:0000259" key="4">
    <source>
        <dbReference type="Pfam" id="PF03389"/>
    </source>
</evidence>
<protein>
    <recommendedName>
        <fullName evidence="4">MobA/MobL protein domain-containing protein</fullName>
    </recommendedName>
</protein>
<comment type="caution">
    <text evidence="5">The sequence shown here is derived from an EMBL/GenBank/DDBJ whole genome shotgun (WGS) entry which is preliminary data.</text>
</comment>
<name>A0A7W9ZJ74_NOVIT</name>
<evidence type="ECO:0000313" key="6">
    <source>
        <dbReference type="Proteomes" id="UP000544872"/>
    </source>
</evidence>
<sequence>MAIYHLSIKTVSRSSGRSAVAAAAYRSGEMLADERTGELSDYRRKRGVEHIEIVAPADAPAWVHDRAALWNAAEAAERRKNSVTAREYEIALPAELTAEQRQQAARAFGVWLTERFGVVADIAIHAPGGEGDQRNHHAHILTTTRVVRAEGLVEKTRVLDDRQSGAVEEVRAKWAEIANAALERAMVAERVDHRSHERRGVEVAPTVHLGPAAAAMERRGGQTERGGINRLVAVANLALSQARQVLERAAAVAKEAANGLNRLRAAGAALAQERSQTDRLREAAEKLQRERQQEKVRTQGLKKIPGPGFGRGL</sequence>
<gene>
    <name evidence="5" type="ORF">FHS48_003984</name>
</gene>
<keyword evidence="6" id="KW-1185">Reference proteome</keyword>
<dbReference type="Pfam" id="PF03389">
    <property type="entry name" value="MobA_MobL"/>
    <property type="match status" value="1"/>
</dbReference>
<dbReference type="AlphaFoldDB" id="A0A7W9ZJ74"/>